<protein>
    <submittedName>
        <fullName evidence="1">Uncharacterized protein</fullName>
    </submittedName>
</protein>
<comment type="caution">
    <text evidence="1">The sequence shown here is derived from an EMBL/GenBank/DDBJ whole genome shotgun (WGS) entry which is preliminary data.</text>
</comment>
<gene>
    <name evidence="1" type="ORF">RIF25_14795</name>
</gene>
<sequence length="473" mass="52478">MLKHWFFKWQPLDRVALGLIAVVMVMIAGLAWGGDQTLPRVRYFTWQDRDIGAADRAFILSFSRQMDWELISEAITIDPPLPGKTSWSGRRLAYTLLEPIPYGQGFQINVDIPTEPPAKPEMEPFSGFFRSRDRVIAYIGTGSEAGKLILNNLTLQQKLTLTPANLNVLDFQPYPQGERILFSAVPTDQSSGDPELYTVTTGLVVTPPEEPTHSPRPPGEVTKILDNRDYQLVKFELSQDGQRLVIQRIQRGPDGGEASLWLIEGDQAPQQLNQPATGDFHIAPDSENLVMAQGQGLAIVPLTERQQGELLSFLPQYGMVLAFSPDGRDAAMVKFNPDFTRSLYLVNSQGQAKELLKTTGSLLSAAFDPRGKVLYCLMTRLRPDEQFREQSFIAMVDIRDGHLTPILDLVGQKNLGIGLAADGSGLIFDQTTPGQQQDFQVILLPIQALEQGEVIKLLPPQALGPGIHPQWFP</sequence>
<evidence type="ECO:0000313" key="2">
    <source>
        <dbReference type="Proteomes" id="UP001268256"/>
    </source>
</evidence>
<dbReference type="Gene3D" id="2.120.10.30">
    <property type="entry name" value="TolB, C-terminal domain"/>
    <property type="match status" value="1"/>
</dbReference>
<keyword evidence="2" id="KW-1185">Reference proteome</keyword>
<dbReference type="SUPFAM" id="SSF82171">
    <property type="entry name" value="DPP6 N-terminal domain-like"/>
    <property type="match status" value="1"/>
</dbReference>
<dbReference type="Proteomes" id="UP001268256">
    <property type="component" value="Unassembled WGS sequence"/>
</dbReference>
<dbReference type="RefSeq" id="WP_322879281.1">
    <property type="nucleotide sequence ID" value="NZ_JAVMIP010000021.1"/>
</dbReference>
<accession>A0AAE4FTK4</accession>
<proteinExistence type="predicted"/>
<dbReference type="AlphaFoldDB" id="A0AAE4FTK4"/>
<reference evidence="2" key="1">
    <citation type="submission" date="2023-07" db="EMBL/GenBank/DDBJ databases">
        <authorList>
            <person name="Luz R."/>
            <person name="Cordeiro R."/>
            <person name="Fonseca A."/>
            <person name="Goncalves V."/>
        </authorList>
    </citation>
    <scope>NUCLEOTIDE SEQUENCE [LARGE SCALE GENOMIC DNA]</scope>
    <source>
        <strain evidence="2">BACA0444</strain>
    </source>
</reference>
<evidence type="ECO:0000313" key="1">
    <source>
        <dbReference type="EMBL" id="MDS3862068.1"/>
    </source>
</evidence>
<dbReference type="EMBL" id="JAVMIP010000021">
    <property type="protein sequence ID" value="MDS3862068.1"/>
    <property type="molecule type" value="Genomic_DNA"/>
</dbReference>
<name>A0AAE4FTK4_9CYAN</name>
<dbReference type="InterPro" id="IPR011042">
    <property type="entry name" value="6-blade_b-propeller_TolB-like"/>
</dbReference>
<organism evidence="1 2">
    <name type="scientific">Pseudocalidococcus azoricus BACA0444</name>
    <dbReference type="NCBI Taxonomy" id="2918990"/>
    <lineage>
        <taxon>Bacteria</taxon>
        <taxon>Bacillati</taxon>
        <taxon>Cyanobacteriota</taxon>
        <taxon>Cyanophyceae</taxon>
        <taxon>Acaryochloridales</taxon>
        <taxon>Thermosynechococcaceae</taxon>
        <taxon>Pseudocalidococcus</taxon>
        <taxon>Pseudocalidococcus azoricus</taxon>
    </lineage>
</organism>